<keyword evidence="3" id="KW-1185">Reference proteome</keyword>
<dbReference type="OrthoDB" id="66776at2"/>
<sequence>MKIINSDKKKQISLCDYKTEHYAALEAFFLPEEQKQYTAMPAAALEKCLTDPDRHPIVILAGEIPVGFFVLHSGEAIKSFSDNPKAILIRALSIDISNQGKGYGKLAMMMAPEFVSRNFNGIDEIVLAVNKRNIAAKKLYEKAGFQFEGTMREGRIGPQYILHYRLNT</sequence>
<dbReference type="InterPro" id="IPR016181">
    <property type="entry name" value="Acyl_CoA_acyltransferase"/>
</dbReference>
<evidence type="ECO:0000259" key="1">
    <source>
        <dbReference type="PROSITE" id="PS51186"/>
    </source>
</evidence>
<dbReference type="Proteomes" id="UP000308230">
    <property type="component" value="Unassembled WGS sequence"/>
</dbReference>
<dbReference type="Gene3D" id="3.40.630.30">
    <property type="match status" value="1"/>
</dbReference>
<comment type="caution">
    <text evidence="2">The sequence shown here is derived from an EMBL/GenBank/DDBJ whole genome shotgun (WGS) entry which is preliminary data.</text>
</comment>
<protein>
    <submittedName>
        <fullName evidence="2">GNAT family N-acetyltransferase</fullName>
    </submittedName>
</protein>
<dbReference type="AlphaFoldDB" id="A0A5R9EYP1"/>
<evidence type="ECO:0000313" key="3">
    <source>
        <dbReference type="Proteomes" id="UP000308230"/>
    </source>
</evidence>
<dbReference type="RefSeq" id="WP_138127741.1">
    <property type="nucleotide sequence ID" value="NZ_SWLG01000011.1"/>
</dbReference>
<organism evidence="2 3">
    <name type="scientific">Exobacillus caeni</name>
    <dbReference type="NCBI Taxonomy" id="2574798"/>
    <lineage>
        <taxon>Bacteria</taxon>
        <taxon>Bacillati</taxon>
        <taxon>Bacillota</taxon>
        <taxon>Bacilli</taxon>
        <taxon>Bacillales</taxon>
        <taxon>Guptibacillaceae</taxon>
        <taxon>Exobacillus</taxon>
    </lineage>
</organism>
<accession>A0A5R9EYP1</accession>
<dbReference type="SUPFAM" id="SSF55729">
    <property type="entry name" value="Acyl-CoA N-acyltransferases (Nat)"/>
    <property type="match status" value="1"/>
</dbReference>
<dbReference type="EMBL" id="SWLG01000011">
    <property type="protein sequence ID" value="TLS36422.1"/>
    <property type="molecule type" value="Genomic_DNA"/>
</dbReference>
<dbReference type="PANTHER" id="PTHR43328">
    <property type="entry name" value="ACETYLTRANSFERASE-RELATED"/>
    <property type="match status" value="1"/>
</dbReference>
<dbReference type="PROSITE" id="PS51186">
    <property type="entry name" value="GNAT"/>
    <property type="match status" value="1"/>
</dbReference>
<proteinExistence type="predicted"/>
<feature type="domain" description="N-acetyltransferase" evidence="1">
    <location>
        <begin position="12"/>
        <end position="167"/>
    </location>
</feature>
<keyword evidence="2" id="KW-0808">Transferase</keyword>
<reference evidence="2 3" key="1">
    <citation type="submission" date="2019-04" db="EMBL/GenBank/DDBJ databases">
        <title>Bacillus caeni sp. nov., a bacterium isolated from mangrove sediment.</title>
        <authorList>
            <person name="Huang H."/>
            <person name="Mo K."/>
            <person name="Hu Y."/>
        </authorList>
    </citation>
    <scope>NUCLEOTIDE SEQUENCE [LARGE SCALE GENOMIC DNA]</scope>
    <source>
        <strain evidence="2 3">HB172195</strain>
    </source>
</reference>
<name>A0A5R9EYP1_9BACL</name>
<evidence type="ECO:0000313" key="2">
    <source>
        <dbReference type="EMBL" id="TLS36422.1"/>
    </source>
</evidence>
<dbReference type="InterPro" id="IPR000182">
    <property type="entry name" value="GNAT_dom"/>
</dbReference>
<gene>
    <name evidence="2" type="ORF">FCL54_15970</name>
</gene>
<dbReference type="Pfam" id="PF00583">
    <property type="entry name" value="Acetyltransf_1"/>
    <property type="match status" value="1"/>
</dbReference>
<dbReference type="GO" id="GO:0016747">
    <property type="term" value="F:acyltransferase activity, transferring groups other than amino-acyl groups"/>
    <property type="evidence" value="ECO:0007669"/>
    <property type="project" value="InterPro"/>
</dbReference>
<dbReference type="PANTHER" id="PTHR43328:SF1">
    <property type="entry name" value="N-ACETYLTRANSFERASE DOMAIN-CONTAINING PROTEIN"/>
    <property type="match status" value="1"/>
</dbReference>